<dbReference type="Pfam" id="PF13637">
    <property type="entry name" value="Ank_4"/>
    <property type="match status" value="1"/>
</dbReference>
<feature type="compositionally biased region" description="Pro residues" evidence="6">
    <location>
        <begin position="533"/>
        <end position="542"/>
    </location>
</feature>
<reference evidence="10 11" key="1">
    <citation type="journal article" date="2015" name="Genome Biol. Evol.">
        <title>Comparative Genomics of a Bacterivorous Green Alga Reveals Evolutionary Causalities and Consequences of Phago-Mixotrophic Mode of Nutrition.</title>
        <authorList>
            <person name="Burns J.A."/>
            <person name="Paasch A."/>
            <person name="Narechania A."/>
            <person name="Kim E."/>
        </authorList>
    </citation>
    <scope>NUCLEOTIDE SEQUENCE [LARGE SCALE GENOMIC DNA]</scope>
    <source>
        <strain evidence="10 11">PLY_AMNH</strain>
    </source>
</reference>
<feature type="region of interest" description="Disordered" evidence="6">
    <location>
        <begin position="1256"/>
        <end position="1276"/>
    </location>
</feature>
<keyword evidence="3" id="KW-0325">Glycoprotein</keyword>
<dbReference type="EMBL" id="LGRX02033114">
    <property type="protein sequence ID" value="KAK3242837.1"/>
    <property type="molecule type" value="Genomic_DNA"/>
</dbReference>
<feature type="region of interest" description="Disordered" evidence="6">
    <location>
        <begin position="533"/>
        <end position="552"/>
    </location>
</feature>
<dbReference type="InterPro" id="IPR000408">
    <property type="entry name" value="Reg_chr_condens"/>
</dbReference>
<dbReference type="PROSITE" id="PS50297">
    <property type="entry name" value="ANK_REP_REGION"/>
    <property type="match status" value="2"/>
</dbReference>
<evidence type="ECO:0000256" key="2">
    <source>
        <dbReference type="ARBA" id="ARBA00023157"/>
    </source>
</evidence>
<keyword evidence="2" id="KW-1015">Disulfide bond</keyword>
<dbReference type="InterPro" id="IPR002110">
    <property type="entry name" value="Ankyrin_rpt"/>
</dbReference>
<evidence type="ECO:0000256" key="1">
    <source>
        <dbReference type="ARBA" id="ARBA00022737"/>
    </source>
</evidence>
<dbReference type="PROSITE" id="PS50012">
    <property type="entry name" value="RCC1_3"/>
    <property type="match status" value="5"/>
</dbReference>
<keyword evidence="4" id="KW-0040">ANK repeat</keyword>
<feature type="repeat" description="RCC1" evidence="5">
    <location>
        <begin position="672"/>
        <end position="721"/>
    </location>
</feature>
<feature type="domain" description="LNR" evidence="7">
    <location>
        <begin position="1052"/>
        <end position="1085"/>
    </location>
</feature>
<evidence type="ECO:0000313" key="10">
    <source>
        <dbReference type="EMBL" id="KAK3242837.1"/>
    </source>
</evidence>
<evidence type="ECO:0000256" key="6">
    <source>
        <dbReference type="SAM" id="MobiDB-lite"/>
    </source>
</evidence>
<evidence type="ECO:0000259" key="9">
    <source>
        <dbReference type="Pfam" id="PF25390"/>
    </source>
</evidence>
<feature type="repeat" description="RCC1" evidence="5">
    <location>
        <begin position="924"/>
        <end position="973"/>
    </location>
</feature>
<dbReference type="PANTHER" id="PTHR22870">
    <property type="entry name" value="REGULATOR OF CHROMOSOME CONDENSATION"/>
    <property type="match status" value="1"/>
</dbReference>
<evidence type="ECO:0000259" key="8">
    <source>
        <dbReference type="Pfam" id="PF14240"/>
    </source>
</evidence>
<feature type="repeat" description="RCC1" evidence="5">
    <location>
        <begin position="772"/>
        <end position="821"/>
    </location>
</feature>
<dbReference type="SUPFAM" id="SSF50985">
    <property type="entry name" value="RCC1/BLIP-II"/>
    <property type="match status" value="1"/>
</dbReference>
<evidence type="ECO:0008006" key="12">
    <source>
        <dbReference type="Google" id="ProtNLM"/>
    </source>
</evidence>
<dbReference type="InterPro" id="IPR000800">
    <property type="entry name" value="Notch_dom"/>
</dbReference>
<feature type="domain" description="YHYH" evidence="8">
    <location>
        <begin position="178"/>
        <end position="288"/>
    </location>
</feature>
<evidence type="ECO:0000256" key="4">
    <source>
        <dbReference type="PROSITE-ProRule" id="PRU00023"/>
    </source>
</evidence>
<evidence type="ECO:0000259" key="7">
    <source>
        <dbReference type="Pfam" id="PF00066"/>
    </source>
</evidence>
<dbReference type="Pfam" id="PF12796">
    <property type="entry name" value="Ank_2"/>
    <property type="match status" value="1"/>
</dbReference>
<dbReference type="Proteomes" id="UP001190700">
    <property type="component" value="Unassembled WGS sequence"/>
</dbReference>
<dbReference type="PRINTS" id="PR00633">
    <property type="entry name" value="RCCNDNSATION"/>
</dbReference>
<feature type="repeat" description="ANK" evidence="4">
    <location>
        <begin position="1352"/>
        <end position="1384"/>
    </location>
</feature>
<dbReference type="InterPro" id="IPR009091">
    <property type="entry name" value="RCC1/BLIP-II"/>
</dbReference>
<gene>
    <name evidence="10" type="ORF">CYMTET_47508</name>
</gene>
<evidence type="ECO:0000256" key="3">
    <source>
        <dbReference type="ARBA" id="ARBA00023180"/>
    </source>
</evidence>
<dbReference type="PANTHER" id="PTHR22870:SF408">
    <property type="entry name" value="OS09G0560450 PROTEIN"/>
    <property type="match status" value="1"/>
</dbReference>
<protein>
    <recommendedName>
        <fullName evidence="12">YHYH domain-containing protein</fullName>
    </recommendedName>
</protein>
<feature type="domain" description="RCC1-like" evidence="9">
    <location>
        <begin position="674"/>
        <end position="1015"/>
    </location>
</feature>
<dbReference type="InterPro" id="IPR025924">
    <property type="entry name" value="YHYH_dom"/>
</dbReference>
<evidence type="ECO:0000313" key="11">
    <source>
        <dbReference type="Proteomes" id="UP001190700"/>
    </source>
</evidence>
<dbReference type="InterPro" id="IPR036770">
    <property type="entry name" value="Ankyrin_rpt-contain_sf"/>
</dbReference>
<name>A0AAE0BU67_9CHLO</name>
<dbReference type="PROSITE" id="PS00626">
    <property type="entry name" value="RCC1_2"/>
    <property type="match status" value="2"/>
</dbReference>
<evidence type="ECO:0000256" key="5">
    <source>
        <dbReference type="PROSITE-ProRule" id="PRU00235"/>
    </source>
</evidence>
<accession>A0AAE0BU67</accession>
<dbReference type="InterPro" id="IPR058923">
    <property type="entry name" value="RCC1-like_dom"/>
</dbReference>
<dbReference type="Pfam" id="PF25390">
    <property type="entry name" value="WD40_RLD"/>
    <property type="match status" value="1"/>
</dbReference>
<dbReference type="PROSITE" id="PS50088">
    <property type="entry name" value="ANK_REPEAT"/>
    <property type="match status" value="2"/>
</dbReference>
<sequence length="1452" mass="154283">MLQPTGRGNTVDGAYALLKGQLRDSRGVYRGLPQYESPRHSARGAASGLGVSSGTVVAELFSPRFNGYKLVSLLTLSCVVLLAFVSESPKARQAIVSEVEDAAHIPTFQRVVNLMRGRAQSTTTRRQLVETACDSTGADYLYEEFTDGLLRIIRTNHCPNHVWSSLNSNFPVASDTNYTMPLYPMYDTSASANLSDQGGSIGVLYSGAMISSPFAGSSAAIEFGKSAPYLEGDTFDECGCQASTNATASYHAHVPPGCLLKQVGDTDGSHSPQIGWAVDGFPVYGPRGTNGTFMQKCSVNGNSAQCVDECGGYQGAVTPDDGYSYRYYIMGQYNGMTGTSTCETPEPYGQSSAAFFPSTPVCYNGCCPIGMEDCSPLLKTCTVTATVGYTFETPAVQYESGLPQNSQCSAGAVEVSDTSSFCVDVVITTVTKDFGDENSWTISDNCKAIHGTFSADRTFTQTCCLDNTLNIPVRCVDSYGDGWTGGYLSIGSQTACSDFNNGYEYNDTFWFAGIPPPPTPPSPPLFPPLPPIPPSPSPPPQIHMPQESPYEECPDGTVNTTLNFDTGTIASESSWVIDPERCTSNSSHSVDLANYIYHCCLNDTDPIAVSCFDSGNDGWSGGAQLRLYSALVGEMSVCSEFDSGGEYHDMFWPGGIPPPSPPPPSPPPSFLSNTYAVGANAAGQLGDGSFTGKTSPVAVFHSTIISIVMAGGAHTVFISMEGDCYTVGSNAYGQLGDGTTTDRATPVFVMPEVRIAAAGAAHTVLLIGEGAAGAYVAGYNAFGQLGTNNFDDYHTPVPVLAGERMQMAAAGSHHTIFLTTTGKAMVCGHNGAGQLGDGTTVDRANPVQVLPNETVIFAAGGDLHTVLLTDAGAAFACGDNSHGQLGDGTTESRSEYAAVMASGVEAAALGTGFTHLKVNNGTRYQAYAMGRNHVGQLGDLTTTDRLRPVPVMQLHSVVFIAAGHEHTVFVTNLFEAFVTGNNLYGQLGDGTNYTTSEPIQVMPDLTFAAATCGGSAFGEFPHQSQTLFLATPDTMSLPPPVVYGPPDSNMAACTEAGCPYNYQGDGICHTECFVPQCIFDMDDCQNFTIGECVSAGCSSEELTTGRCESDACFTAPACATWNYSCGLTDSPTTAAPTTSAPTATAYDAKVLLSSTVSVPVQTALEEEFQLAYREMIAEDAKVVMDYVWITDVESAARRRRSLLQSGSGYSTISTTVVFVDDLSAAEAYASQTSSTASVEYLGLTYSVTYSEKTLILPPPPPPSPPIPPRQPPTPPPPITTQNLWQAAAKGSMYEVKYWVDQGADVNAHSTWNDMPDKGLTPLTVAVWNGYYEVSEYLIAVGARVNEKNRDKEKKAPIHLAAKRGHVAILRMLIKAGGRVNARDHKNETPLHMAVNTQEYSAAKVLLENKETHVNIRSYDAKTPLDLCKDTIEGKRIFKMLKGAGAVLGKDID</sequence>
<dbReference type="Gene3D" id="1.25.40.20">
    <property type="entry name" value="Ankyrin repeat-containing domain"/>
    <property type="match status" value="1"/>
</dbReference>
<comment type="caution">
    <text evidence="10">The sequence shown here is derived from an EMBL/GenBank/DDBJ whole genome shotgun (WGS) entry which is preliminary data.</text>
</comment>
<proteinExistence type="predicted"/>
<feature type="repeat" description="RCC1" evidence="5">
    <location>
        <begin position="822"/>
        <end position="871"/>
    </location>
</feature>
<dbReference type="SUPFAM" id="SSF48403">
    <property type="entry name" value="Ankyrin repeat"/>
    <property type="match status" value="1"/>
</dbReference>
<dbReference type="Pfam" id="PF00066">
    <property type="entry name" value="Notch"/>
    <property type="match status" value="1"/>
</dbReference>
<feature type="repeat" description="ANK" evidence="4">
    <location>
        <begin position="1317"/>
        <end position="1349"/>
    </location>
</feature>
<dbReference type="InterPro" id="IPR051210">
    <property type="entry name" value="Ub_ligase/GEF_domain"/>
</dbReference>
<dbReference type="Gene3D" id="2.130.10.30">
    <property type="entry name" value="Regulator of chromosome condensation 1/beta-lactamase-inhibitor protein II"/>
    <property type="match status" value="2"/>
</dbReference>
<organism evidence="10 11">
    <name type="scientific">Cymbomonas tetramitiformis</name>
    <dbReference type="NCBI Taxonomy" id="36881"/>
    <lineage>
        <taxon>Eukaryota</taxon>
        <taxon>Viridiplantae</taxon>
        <taxon>Chlorophyta</taxon>
        <taxon>Pyramimonadophyceae</taxon>
        <taxon>Pyramimonadales</taxon>
        <taxon>Pyramimonadaceae</taxon>
        <taxon>Cymbomonas</taxon>
    </lineage>
</organism>
<keyword evidence="11" id="KW-1185">Reference proteome</keyword>
<keyword evidence="1" id="KW-0677">Repeat</keyword>
<dbReference type="Pfam" id="PF14240">
    <property type="entry name" value="YHYH"/>
    <property type="match status" value="1"/>
</dbReference>
<feature type="repeat" description="RCC1" evidence="5">
    <location>
        <begin position="722"/>
        <end position="769"/>
    </location>
</feature>
<dbReference type="SMART" id="SM00248">
    <property type="entry name" value="ANK"/>
    <property type="match status" value="4"/>
</dbReference>